<dbReference type="SUPFAM" id="SSF52540">
    <property type="entry name" value="P-loop containing nucleoside triphosphate hydrolases"/>
    <property type="match status" value="1"/>
</dbReference>
<comment type="caution">
    <text evidence="3">The sequence shown here is derived from an EMBL/GenBank/DDBJ whole genome shotgun (WGS) entry which is preliminary data.</text>
</comment>
<protein>
    <recommendedName>
        <fullName evidence="5">RNA-directed RNA polymerase</fullName>
    </recommendedName>
</protein>
<dbReference type="InterPro" id="IPR001650">
    <property type="entry name" value="Helicase_C-like"/>
</dbReference>
<dbReference type="InterPro" id="IPR007855">
    <property type="entry name" value="RDRP"/>
</dbReference>
<dbReference type="PROSITE" id="PS51192">
    <property type="entry name" value="HELICASE_ATP_BIND_1"/>
    <property type="match status" value="1"/>
</dbReference>
<keyword evidence="4" id="KW-1185">Reference proteome</keyword>
<dbReference type="PANTHER" id="PTHR23079:SF55">
    <property type="entry name" value="RNA-DIRECTED RNA POLYMERASE"/>
    <property type="match status" value="1"/>
</dbReference>
<dbReference type="SMART" id="SM00490">
    <property type="entry name" value="HELICc"/>
    <property type="match status" value="1"/>
</dbReference>
<accession>A0AA88GBW0</accession>
<dbReference type="InterPro" id="IPR027417">
    <property type="entry name" value="P-loop_NTPase"/>
</dbReference>
<dbReference type="Proteomes" id="UP000816034">
    <property type="component" value="Unassembled WGS sequence"/>
</dbReference>
<proteinExistence type="predicted"/>
<dbReference type="Pfam" id="PF05183">
    <property type="entry name" value="RdRP"/>
    <property type="match status" value="1"/>
</dbReference>
<dbReference type="InterPro" id="IPR014001">
    <property type="entry name" value="Helicase_ATP-bd"/>
</dbReference>
<dbReference type="GO" id="GO:0016787">
    <property type="term" value="F:hydrolase activity"/>
    <property type="evidence" value="ECO:0007669"/>
    <property type="project" value="InterPro"/>
</dbReference>
<dbReference type="InterPro" id="IPR006935">
    <property type="entry name" value="Helicase/UvrB_N"/>
</dbReference>
<evidence type="ECO:0000313" key="3">
    <source>
        <dbReference type="EMBL" id="KAG2374777.1"/>
    </source>
</evidence>
<dbReference type="SMART" id="SM00487">
    <property type="entry name" value="DEXDc"/>
    <property type="match status" value="1"/>
</dbReference>
<dbReference type="Pfam" id="PF00271">
    <property type="entry name" value="Helicase_C"/>
    <property type="match status" value="1"/>
</dbReference>
<reference evidence="3 4" key="1">
    <citation type="journal article" date="2018" name="BMC Genomics">
        <title>The genome of Naegleria lovaniensis, the basis for a comparative approach to unravel pathogenicity factors of the human pathogenic amoeba N. fowleri.</title>
        <authorList>
            <person name="Liechti N."/>
            <person name="Schurch N."/>
            <person name="Bruggmann R."/>
            <person name="Wittwer M."/>
        </authorList>
    </citation>
    <scope>NUCLEOTIDE SEQUENCE [LARGE SCALE GENOMIC DNA]</scope>
    <source>
        <strain evidence="3 4">ATCC 30569</strain>
    </source>
</reference>
<dbReference type="GO" id="GO:0003677">
    <property type="term" value="F:DNA binding"/>
    <property type="evidence" value="ECO:0007669"/>
    <property type="project" value="InterPro"/>
</dbReference>
<dbReference type="GO" id="GO:0005524">
    <property type="term" value="F:ATP binding"/>
    <property type="evidence" value="ECO:0007669"/>
    <property type="project" value="InterPro"/>
</dbReference>
<evidence type="ECO:0000313" key="4">
    <source>
        <dbReference type="Proteomes" id="UP000816034"/>
    </source>
</evidence>
<evidence type="ECO:0000259" key="1">
    <source>
        <dbReference type="PROSITE" id="PS51192"/>
    </source>
</evidence>
<dbReference type="Pfam" id="PF04851">
    <property type="entry name" value="ResIII"/>
    <property type="match status" value="1"/>
</dbReference>
<dbReference type="GO" id="GO:0003723">
    <property type="term" value="F:RNA binding"/>
    <property type="evidence" value="ECO:0007669"/>
    <property type="project" value="UniProtKB-KW"/>
</dbReference>
<feature type="domain" description="Helicase C-terminal" evidence="2">
    <location>
        <begin position="363"/>
        <end position="526"/>
    </location>
</feature>
<feature type="domain" description="Helicase ATP-binding" evidence="1">
    <location>
        <begin position="64"/>
        <end position="232"/>
    </location>
</feature>
<dbReference type="PROSITE" id="PS51194">
    <property type="entry name" value="HELICASE_CTER"/>
    <property type="match status" value="1"/>
</dbReference>
<organism evidence="3 4">
    <name type="scientific">Naegleria lovaniensis</name>
    <name type="common">Amoeba</name>
    <dbReference type="NCBI Taxonomy" id="51637"/>
    <lineage>
        <taxon>Eukaryota</taxon>
        <taxon>Discoba</taxon>
        <taxon>Heterolobosea</taxon>
        <taxon>Tetramitia</taxon>
        <taxon>Eutetramitia</taxon>
        <taxon>Vahlkampfiidae</taxon>
        <taxon>Naegleria</taxon>
    </lineage>
</organism>
<name>A0AA88GBW0_NAELO</name>
<dbReference type="GO" id="GO:0003968">
    <property type="term" value="F:RNA-directed RNA polymerase activity"/>
    <property type="evidence" value="ECO:0007669"/>
    <property type="project" value="UniProtKB-KW"/>
</dbReference>
<dbReference type="RefSeq" id="XP_044543951.1">
    <property type="nucleotide sequence ID" value="XM_044686075.1"/>
</dbReference>
<dbReference type="GO" id="GO:0031380">
    <property type="term" value="C:nuclear RNA-directed RNA polymerase complex"/>
    <property type="evidence" value="ECO:0007669"/>
    <property type="project" value="TreeGrafter"/>
</dbReference>
<evidence type="ECO:0000259" key="2">
    <source>
        <dbReference type="PROSITE" id="PS51194"/>
    </source>
</evidence>
<sequence length="2234" mass="257491">MVLRLTEHLLAEYEIKEEATMVHIPESISTILPRMDSNANMAKLLERYKPPIVRSTIRNYQAEMYFQALFQNSLIALPTGMGKTLIAILLMKKMWELNPQKLIAFVVTKIPLAFQQCEYIELETGIPCQVLCSETKNDDTLRKLQSKEVKIHCFTHGMLFSLIEASVVSPEDFSMVVFDEIHHGVSENDKFCKIAKRLLTSKHEVKILGLTATPSHLQEIQTNFNITSVVYPCITREEIEEIKSLTTTKPILFKEQEEQSQMKNIIDTRVSALNDKLGQYALSDITLNHYSMTIGYLRNEQFPSDLRNIVEQMRKLAFLIEITDILGTKCTIDIINKSQDSTLTQLKPHVQSIPSKYSPRYGALEKILKKRASFDEKIIVFVKTRDTALKLTSLLERNEALSQFYPKRIVGQRGFDGMDWEQEQQLLIEEFKTGECKLLVSTSVLEEGIDVSDCNLVVLFDGGMSLRRIVQSRGRARKKNSEFKVIISEHQEKMLRKILNEEQSMQEEIEKRSKSDEIEPLFREFLKTKDLTPTLETMFLKFIIHHYKTTSAEDILRNLTGYKYEHAELDSQKIHMSVTITGVGECDLMLHFIKIKDMLTNDRTVLLELYEDKILNEPTSLDEPSFMFSRGALICSDNECKFIEKTAEESCKGSWRTPEVMYNVIMGNFGQFVLISALNVFIVTRTPETINQFTYAYKFQTEKDLRNALCRWNNSLKIEKIYYTHIEWIVDIDPQPMEPILTDFYHLYLFTYLQNLGILVHISSPIITTFGNIIHDLHEESKTLSFTGSLGNRLLKNDFIDEKTLLQFLHQEKEFVRPLPVIENFVLTKRVRIIEANDIRVDLPIFVSSNRVFRKYGSNKFLRVSFEGKTSFEHLSTGLSLFGKKFALVGGSLSMIRNSSIYFYESDNDNDPSSIMDEFGTIEEASICKIISRRALNFTSTIETCVIEKFKEIPDIMDTTSTSMLSDGVGQISLTKAKEISNFLELDDVPTAFQIRFLGYKGVLTVLPDEFLNGNDAQFRPSMKKFIGNEKYNKLEIVSHSNSRQKAFLNNQIILLLSSLGIPDENFLQKFDEQLLTLMPNLTDPKKMLSLLKANYLDTLPALNELNDMVDDPFLESVVKYSFGKDVMGMQSSGHLYVENAVSALGIIDDFQLLEEGELMVLLGNSETVPDGTKVFVCRNPCLHPSELKLYTVRNAKIPLLNSTAVVVFPGKGKNRIPGDLDGDRYFVCWDPDLVPKRSYDESPFFTVEEEVKLKPSPNGSMFIDQLLNYFLFSDTTLDDVSSPDNNGLLEQMLKQYSVATDLQTMMEHSKDLGKICNAWTAVCDQEVNGAFSDRAQQLSSIFNIAVDSVKTGKTVDIPKWVDELEYPDFMKHSKSCYQSHSILGKFYQRLCLFSSQNSSTSSQTPSTIPRHDITKKDTENVALQKYLEFENCCNYIKQIYSSSDLDLVAGDRKLGRKLYASLVSKYKRKAEEPEFNLSPEIVTFDAYQWIVPSDTSLNNYIPFATISRSIYHFINNCSEFYLDQLREIEREKIKIQDIAKDQFRVFIYGSLSVLLHDSNNTDVDFYMSYNSNNADQVVELFKQHYKSVDYRKSVPVITILLPRKIIGCCEAMDISGSTRGLRKKHLLRKYLTQKPCLFIILNILVQWFRRVFTGVKTYLFVWKIIDFCIEKSYLTKEKVPSDEEAFELEVTKDSIFMSSVIEKINMVPEFKKEAEIMVDFFERLLRRFLLSPELTFADCLDDELTTVNIEKSKSEKNKMESIRSSTFSSYLSLLFGGVSSMINAVQDECTFQVMVPRFISKVLGSDVLMSNHVREDIERKCNVQIPNIFAKGRNSYWIEAKGKRSSIFDVKKLLSLWDCNLHLFACKRNNLFLEGSYFSDFTLSLVLSQLQQQIQKAVAFSTLASDHDDPEEWRISVKFGKYYIINLEKSCFSEMLDISPKVFNQVMQKKTKNIKLKKLVDKANSKTVVRMEDDETSDEDYYEMPSRQNKVKNTDNKIIVERSNVKKAPSDSFFTSIDEESINELKNQIFNPIMCTKVENETEYHCFIIGASKDQEFKVILDANFRRKSRISYSSTRFFACSFISSNPQHSDMRLYFTMKSFAEDKKTNKSIDLLLDDNEWVIRPETSQDSSDYNECYCSNSKLPFVNLVRKLAKEKFNIRYSNQVFEVSLLKVDTFIQSGRGHLLEFLESHYEMKIAIPHKRPVDYDLWQCRMLCLLGMDCLSIMKNTNQRN</sequence>
<evidence type="ECO:0008006" key="5">
    <source>
        <dbReference type="Google" id="ProtNLM"/>
    </source>
</evidence>
<dbReference type="GeneID" id="68102975"/>
<dbReference type="GO" id="GO:0030422">
    <property type="term" value="P:siRNA processing"/>
    <property type="evidence" value="ECO:0007669"/>
    <property type="project" value="TreeGrafter"/>
</dbReference>
<dbReference type="Gene3D" id="3.40.50.300">
    <property type="entry name" value="P-loop containing nucleotide triphosphate hydrolases"/>
    <property type="match status" value="2"/>
</dbReference>
<dbReference type="InterPro" id="IPR057596">
    <property type="entry name" value="RDRP_core"/>
</dbReference>
<gene>
    <name evidence="3" type="ORF">C9374_010521</name>
</gene>
<dbReference type="PANTHER" id="PTHR23079">
    <property type="entry name" value="RNA-DEPENDENT RNA POLYMERASE"/>
    <property type="match status" value="1"/>
</dbReference>
<dbReference type="EMBL" id="PYSW02000043">
    <property type="protein sequence ID" value="KAG2374777.1"/>
    <property type="molecule type" value="Genomic_DNA"/>
</dbReference>